<dbReference type="PANTHER" id="PTHR46331:SF2">
    <property type="entry name" value="VALACYCLOVIR HYDROLASE"/>
    <property type="match status" value="1"/>
</dbReference>
<accession>A0A8J2K8J4</accession>
<comment type="caution">
    <text evidence="2">The sequence shown here is derived from an EMBL/GenBank/DDBJ whole genome shotgun (WGS) entry which is preliminary data.</text>
</comment>
<dbReference type="GO" id="GO:0017171">
    <property type="term" value="F:serine hydrolase activity"/>
    <property type="evidence" value="ECO:0007669"/>
    <property type="project" value="TreeGrafter"/>
</dbReference>
<feature type="domain" description="AB hydrolase-1" evidence="1">
    <location>
        <begin position="63"/>
        <end position="193"/>
    </location>
</feature>
<organism evidence="2 3">
    <name type="scientific">Allacma fusca</name>
    <dbReference type="NCBI Taxonomy" id="39272"/>
    <lineage>
        <taxon>Eukaryota</taxon>
        <taxon>Metazoa</taxon>
        <taxon>Ecdysozoa</taxon>
        <taxon>Arthropoda</taxon>
        <taxon>Hexapoda</taxon>
        <taxon>Collembola</taxon>
        <taxon>Symphypleona</taxon>
        <taxon>Sminthuridae</taxon>
        <taxon>Allacma</taxon>
    </lineage>
</organism>
<gene>
    <name evidence="2" type="ORF">AFUS01_LOCUS11403</name>
</gene>
<dbReference type="PANTHER" id="PTHR46331">
    <property type="entry name" value="VALACYCLOVIR HYDROLASE"/>
    <property type="match status" value="1"/>
</dbReference>
<reference evidence="2" key="1">
    <citation type="submission" date="2021-06" db="EMBL/GenBank/DDBJ databases">
        <authorList>
            <person name="Hodson N. C."/>
            <person name="Mongue J. A."/>
            <person name="Jaron S. K."/>
        </authorList>
    </citation>
    <scope>NUCLEOTIDE SEQUENCE</scope>
</reference>
<name>A0A8J2K8J4_9HEXA</name>
<evidence type="ECO:0000259" key="1">
    <source>
        <dbReference type="Pfam" id="PF00561"/>
    </source>
</evidence>
<sequence>MYSFLTPGTEKFPLETTFGNIQVTPQSSEIIPNYTIAPATECGSVPVEGVPLHWEKYGTGPHVVLCIPGLTGSVTESFHPVWELMDNTKYTLIGIDPPGQGRSHPPDVNFLSDELYTNREARFGNYLMSELGYEKFSVLGHSNGGAVALIMAGSFPNKVQKVICCNSPSRSTKTTIKFIQAMNDFKNWNPDVLKRLVDYYGEPYLRKMLQNQLDFVIHDNRPGHDRYYRSILEAARHIECPTLFIAGLKDISRNPIEVEEIGMAVKNFRLIEFPKYRHSHLEFIDDFVKVSEEFLDE</sequence>
<dbReference type="EMBL" id="CAJVCH010087760">
    <property type="protein sequence ID" value="CAG7722245.1"/>
    <property type="molecule type" value="Genomic_DNA"/>
</dbReference>
<keyword evidence="3" id="KW-1185">Reference proteome</keyword>
<dbReference type="AlphaFoldDB" id="A0A8J2K8J4"/>
<dbReference type="OrthoDB" id="19657at2759"/>
<dbReference type="Proteomes" id="UP000708208">
    <property type="component" value="Unassembled WGS sequence"/>
</dbReference>
<proteinExistence type="predicted"/>
<dbReference type="Pfam" id="PF00561">
    <property type="entry name" value="Abhydrolase_1"/>
    <property type="match status" value="1"/>
</dbReference>
<evidence type="ECO:0000313" key="2">
    <source>
        <dbReference type="EMBL" id="CAG7722245.1"/>
    </source>
</evidence>
<protein>
    <recommendedName>
        <fullName evidence="1">AB hydrolase-1 domain-containing protein</fullName>
    </recommendedName>
</protein>
<dbReference type="InterPro" id="IPR000073">
    <property type="entry name" value="AB_hydrolase_1"/>
</dbReference>
<evidence type="ECO:0000313" key="3">
    <source>
        <dbReference type="Proteomes" id="UP000708208"/>
    </source>
</evidence>